<dbReference type="AlphaFoldDB" id="A0A397HV24"/>
<dbReference type="EMBL" id="PQFF01000277">
    <property type="protein sequence ID" value="RHZ67075.1"/>
    <property type="molecule type" value="Genomic_DNA"/>
</dbReference>
<sequence length="209" mass="24893">MEFAMKNNNPKKFKKFEDIVSDFMDVYKFKFNKSHPDTFSYIMEFYRSGDSFWPLGSIEITREEIEKEFKYIQQSEKKNKDYITLAIKSAANTFDHFISTLDELITLFYKNFKNEIILFFYEDGEIRASSFSKFPTEFNEGFSSFKGGIAYNLLMAMGQHIKVHLEQIFEKINLKWECNRSNFESYLRVDINFTIDLTKIIENSSRINI</sequence>
<evidence type="ECO:0000313" key="2">
    <source>
        <dbReference type="EMBL" id="RHZ67075.1"/>
    </source>
</evidence>
<evidence type="ECO:0000313" key="1">
    <source>
        <dbReference type="EMBL" id="RHZ67074.1"/>
    </source>
</evidence>
<organism evidence="2 3">
    <name type="scientific">Diversispora epigaea</name>
    <dbReference type="NCBI Taxonomy" id="1348612"/>
    <lineage>
        <taxon>Eukaryota</taxon>
        <taxon>Fungi</taxon>
        <taxon>Fungi incertae sedis</taxon>
        <taxon>Mucoromycota</taxon>
        <taxon>Glomeromycotina</taxon>
        <taxon>Glomeromycetes</taxon>
        <taxon>Diversisporales</taxon>
        <taxon>Diversisporaceae</taxon>
        <taxon>Diversispora</taxon>
    </lineage>
</organism>
<proteinExistence type="predicted"/>
<dbReference type="EMBL" id="PQFF01000277">
    <property type="protein sequence ID" value="RHZ67074.1"/>
    <property type="molecule type" value="Genomic_DNA"/>
</dbReference>
<keyword evidence="3" id="KW-1185">Reference proteome</keyword>
<accession>A0A397HV24</accession>
<reference evidence="2 3" key="1">
    <citation type="submission" date="2018-08" db="EMBL/GenBank/DDBJ databases">
        <title>Genome and evolution of the arbuscular mycorrhizal fungus Diversispora epigaea (formerly Glomus versiforme) and its bacterial endosymbionts.</title>
        <authorList>
            <person name="Sun X."/>
            <person name="Fei Z."/>
            <person name="Harrison M."/>
        </authorList>
    </citation>
    <scope>NUCLEOTIDE SEQUENCE [LARGE SCALE GENOMIC DNA]</scope>
    <source>
        <strain evidence="2 3">IT104</strain>
    </source>
</reference>
<evidence type="ECO:0000313" key="3">
    <source>
        <dbReference type="Proteomes" id="UP000266861"/>
    </source>
</evidence>
<protein>
    <submittedName>
        <fullName evidence="2">Uncharacterized protein</fullName>
    </submittedName>
</protein>
<gene>
    <name evidence="1" type="ORF">Glove_303g78</name>
    <name evidence="2" type="ORF">Glove_303g80</name>
</gene>
<dbReference type="OrthoDB" id="2377130at2759"/>
<name>A0A397HV24_9GLOM</name>
<dbReference type="STRING" id="1348612.A0A397HV24"/>
<dbReference type="Proteomes" id="UP000266861">
    <property type="component" value="Unassembled WGS sequence"/>
</dbReference>
<comment type="caution">
    <text evidence="2">The sequence shown here is derived from an EMBL/GenBank/DDBJ whole genome shotgun (WGS) entry which is preliminary data.</text>
</comment>